<feature type="transmembrane region" description="Helical" evidence="6">
    <location>
        <begin position="388"/>
        <end position="409"/>
    </location>
</feature>
<proteinExistence type="inferred from homology"/>
<accession>A0A9Q0L1Z2</accession>
<dbReference type="AlphaFoldDB" id="A0A9Q0L1Z2"/>
<keyword evidence="4 6" id="KW-1133">Transmembrane helix</keyword>
<feature type="transmembrane region" description="Helical" evidence="6">
    <location>
        <begin position="352"/>
        <end position="376"/>
    </location>
</feature>
<evidence type="ECO:0000256" key="1">
    <source>
        <dbReference type="ARBA" id="ARBA00004141"/>
    </source>
</evidence>
<keyword evidence="3 6" id="KW-0812">Transmembrane</keyword>
<feature type="transmembrane region" description="Helical" evidence="6">
    <location>
        <begin position="95"/>
        <end position="115"/>
    </location>
</feature>
<evidence type="ECO:0000256" key="5">
    <source>
        <dbReference type="ARBA" id="ARBA00023136"/>
    </source>
</evidence>
<protein>
    <recommendedName>
        <fullName evidence="6">Protein DETOXIFICATION</fullName>
    </recommendedName>
    <alternativeName>
        <fullName evidence="6">Multidrug and toxic compound extrusion protein</fullName>
    </alternativeName>
</protein>
<sequence length="507" mass="54924">MGDNSGNTLPLLHSINDHDGVSEQSSEAVEEFLAQGPVPMRWWPRLVCWESKLLWYLSGASIVVSIFNFMLSLVTQMFTGHLGALELAGASIANVGIQGLAYGIMLGMASAVQTVCGQAYGAKKYASMGVICQKAIILHLGAAVLLTFVYWYSDAILRAIGQSDSIAAQGQIFAHGLLPQLYAFAIYCPMQRFLQAQNIVNPLAYMSVGVFLLHILLTWLVVDVVKYGLLGAALTLSFSWWLLVFVTGLYIIFSPSCKETWTGFSVKAFKGLWSYLKLTLASAVMLCLEIWYSQGLVLISGLLPNPTISLDSISISMNYLNWDMQFMLGLSAGASVRIGNELGAGNPKVAKLSVIVVNVTSILISIVLSIFVLLFRTALSNAFTSDEAVIAAVSELTPLLAISVFLNGIQPILSGVAIGSGWQALVAYVNIATYYVIGLPIGCVLGFKTSLGVEGIWWGMIFGVFLQTVTLIILTVRTNWDKEVEKAAQRLKISADEEKLDSVENIA</sequence>
<dbReference type="GO" id="GO:1990961">
    <property type="term" value="P:xenobiotic detoxification by transmembrane export across the plasma membrane"/>
    <property type="evidence" value="ECO:0007669"/>
    <property type="project" value="InterPro"/>
</dbReference>
<dbReference type="CDD" id="cd13132">
    <property type="entry name" value="MATE_eukaryotic"/>
    <property type="match status" value="1"/>
</dbReference>
<feature type="transmembrane region" description="Helical" evidence="6">
    <location>
        <begin position="228"/>
        <end position="253"/>
    </location>
</feature>
<feature type="transmembrane region" description="Helical" evidence="6">
    <location>
        <begin position="416"/>
        <end position="437"/>
    </location>
</feature>
<dbReference type="PANTHER" id="PTHR11206">
    <property type="entry name" value="MULTIDRUG RESISTANCE PROTEIN"/>
    <property type="match status" value="1"/>
</dbReference>
<dbReference type="GO" id="GO:0015297">
    <property type="term" value="F:antiporter activity"/>
    <property type="evidence" value="ECO:0007669"/>
    <property type="project" value="InterPro"/>
</dbReference>
<name>A0A9Q0L1Z2_9MAGN</name>
<comment type="subcellular location">
    <subcellularLocation>
        <location evidence="1">Membrane</location>
        <topology evidence="1">Multi-pass membrane protein</topology>
    </subcellularLocation>
</comment>
<gene>
    <name evidence="7" type="ORF">NE237_031691</name>
</gene>
<evidence type="ECO:0000256" key="3">
    <source>
        <dbReference type="ARBA" id="ARBA00022692"/>
    </source>
</evidence>
<dbReference type="InterPro" id="IPR002528">
    <property type="entry name" value="MATE_fam"/>
</dbReference>
<dbReference type="GO" id="GO:0042910">
    <property type="term" value="F:xenobiotic transmembrane transporter activity"/>
    <property type="evidence" value="ECO:0007669"/>
    <property type="project" value="InterPro"/>
</dbReference>
<dbReference type="NCBIfam" id="TIGR00797">
    <property type="entry name" value="matE"/>
    <property type="match status" value="1"/>
</dbReference>
<dbReference type="Proteomes" id="UP001141806">
    <property type="component" value="Unassembled WGS sequence"/>
</dbReference>
<reference evidence="7" key="1">
    <citation type="journal article" date="2023" name="Plant J.">
        <title>The genome of the king protea, Protea cynaroides.</title>
        <authorList>
            <person name="Chang J."/>
            <person name="Duong T.A."/>
            <person name="Schoeman C."/>
            <person name="Ma X."/>
            <person name="Roodt D."/>
            <person name="Barker N."/>
            <person name="Li Z."/>
            <person name="Van de Peer Y."/>
            <person name="Mizrachi E."/>
        </authorList>
    </citation>
    <scope>NUCLEOTIDE SEQUENCE</scope>
    <source>
        <tissue evidence="7">Young leaves</tissue>
    </source>
</reference>
<feature type="transmembrane region" description="Helical" evidence="6">
    <location>
        <begin position="135"/>
        <end position="152"/>
    </location>
</feature>
<evidence type="ECO:0000256" key="6">
    <source>
        <dbReference type="RuleBase" id="RU004914"/>
    </source>
</evidence>
<feature type="transmembrane region" description="Helical" evidence="6">
    <location>
        <begin position="202"/>
        <end position="222"/>
    </location>
</feature>
<feature type="transmembrane region" description="Helical" evidence="6">
    <location>
        <begin position="53"/>
        <end position="75"/>
    </location>
</feature>
<dbReference type="Pfam" id="PF01554">
    <property type="entry name" value="MatE"/>
    <property type="match status" value="2"/>
</dbReference>
<dbReference type="OrthoDB" id="2126698at2759"/>
<organism evidence="7 8">
    <name type="scientific">Protea cynaroides</name>
    <dbReference type="NCBI Taxonomy" id="273540"/>
    <lineage>
        <taxon>Eukaryota</taxon>
        <taxon>Viridiplantae</taxon>
        <taxon>Streptophyta</taxon>
        <taxon>Embryophyta</taxon>
        <taxon>Tracheophyta</taxon>
        <taxon>Spermatophyta</taxon>
        <taxon>Magnoliopsida</taxon>
        <taxon>Proteales</taxon>
        <taxon>Proteaceae</taxon>
        <taxon>Protea</taxon>
    </lineage>
</organism>
<keyword evidence="5 6" id="KW-0472">Membrane</keyword>
<dbReference type="EMBL" id="JAMYWD010000001">
    <property type="protein sequence ID" value="KAJ4980854.1"/>
    <property type="molecule type" value="Genomic_DNA"/>
</dbReference>
<comment type="similarity">
    <text evidence="2 6">Belongs to the multi antimicrobial extrusion (MATE) (TC 2.A.66.1) family.</text>
</comment>
<evidence type="ECO:0000256" key="2">
    <source>
        <dbReference type="ARBA" id="ARBA00010199"/>
    </source>
</evidence>
<dbReference type="InterPro" id="IPR045069">
    <property type="entry name" value="MATE_euk"/>
</dbReference>
<feature type="transmembrane region" description="Helical" evidence="6">
    <location>
        <begin position="172"/>
        <end position="190"/>
    </location>
</feature>
<comment type="caution">
    <text evidence="7">The sequence shown here is derived from an EMBL/GenBank/DDBJ whole genome shotgun (WGS) entry which is preliminary data.</text>
</comment>
<evidence type="ECO:0000256" key="4">
    <source>
        <dbReference type="ARBA" id="ARBA00022989"/>
    </source>
</evidence>
<feature type="transmembrane region" description="Helical" evidence="6">
    <location>
        <begin position="274"/>
        <end position="299"/>
    </location>
</feature>
<evidence type="ECO:0000313" key="8">
    <source>
        <dbReference type="Proteomes" id="UP001141806"/>
    </source>
</evidence>
<keyword evidence="8" id="KW-1185">Reference proteome</keyword>
<dbReference type="GO" id="GO:0016020">
    <property type="term" value="C:membrane"/>
    <property type="evidence" value="ECO:0007669"/>
    <property type="project" value="UniProtKB-SubCell"/>
</dbReference>
<feature type="transmembrane region" description="Helical" evidence="6">
    <location>
        <begin position="457"/>
        <end position="476"/>
    </location>
</feature>
<evidence type="ECO:0000313" key="7">
    <source>
        <dbReference type="EMBL" id="KAJ4980854.1"/>
    </source>
</evidence>